<evidence type="ECO:0000256" key="14">
    <source>
        <dbReference type="ARBA" id="ARBA00026104"/>
    </source>
</evidence>
<evidence type="ECO:0000256" key="8">
    <source>
        <dbReference type="ARBA" id="ARBA00022837"/>
    </source>
</evidence>
<dbReference type="CDD" id="cd00519">
    <property type="entry name" value="Lipase_3"/>
    <property type="match status" value="1"/>
</dbReference>
<dbReference type="EC" id="3.1.1.116" evidence="14"/>
<dbReference type="InterPro" id="IPR052214">
    <property type="entry name" value="DAG_Lipase-Related"/>
</dbReference>
<keyword evidence="6" id="KW-0479">Metal-binding</keyword>
<evidence type="ECO:0000256" key="2">
    <source>
        <dbReference type="ARBA" id="ARBA00004651"/>
    </source>
</evidence>
<evidence type="ECO:0000256" key="4">
    <source>
        <dbReference type="ARBA" id="ARBA00022553"/>
    </source>
</evidence>
<dbReference type="Pfam" id="PF01764">
    <property type="entry name" value="Lipase_3"/>
    <property type="match status" value="1"/>
</dbReference>
<dbReference type="Proteomes" id="UP000276133">
    <property type="component" value="Unassembled WGS sequence"/>
</dbReference>
<dbReference type="InterPro" id="IPR029058">
    <property type="entry name" value="AB_hydrolase_fold"/>
</dbReference>
<evidence type="ECO:0000256" key="5">
    <source>
        <dbReference type="ARBA" id="ARBA00022692"/>
    </source>
</evidence>
<feature type="transmembrane region" description="Helical" evidence="15">
    <location>
        <begin position="117"/>
        <end position="143"/>
    </location>
</feature>
<keyword evidence="8" id="KW-0106">Calcium</keyword>
<keyword evidence="3" id="KW-1003">Cell membrane</keyword>
<keyword evidence="9" id="KW-0442">Lipid degradation</keyword>
<keyword evidence="18" id="KW-1185">Reference proteome</keyword>
<accession>A0A3M7RJ04</accession>
<dbReference type="InterPro" id="IPR002921">
    <property type="entry name" value="Fungal_lipase-type"/>
</dbReference>
<evidence type="ECO:0000256" key="1">
    <source>
        <dbReference type="ARBA" id="ARBA00001913"/>
    </source>
</evidence>
<dbReference type="SUPFAM" id="SSF53474">
    <property type="entry name" value="alpha/beta-Hydrolases"/>
    <property type="match status" value="1"/>
</dbReference>
<evidence type="ECO:0000256" key="11">
    <source>
        <dbReference type="ARBA" id="ARBA00023098"/>
    </source>
</evidence>
<keyword evidence="4" id="KW-0597">Phosphoprotein</keyword>
<evidence type="ECO:0000256" key="12">
    <source>
        <dbReference type="ARBA" id="ARBA00023136"/>
    </source>
</evidence>
<dbReference type="GO" id="GO:0019369">
    <property type="term" value="P:arachidonate metabolic process"/>
    <property type="evidence" value="ECO:0007669"/>
    <property type="project" value="TreeGrafter"/>
</dbReference>
<keyword evidence="7" id="KW-0378">Hydrolase</keyword>
<evidence type="ECO:0000256" key="6">
    <source>
        <dbReference type="ARBA" id="ARBA00022723"/>
    </source>
</evidence>
<dbReference type="OrthoDB" id="438440at2759"/>
<reference evidence="17 18" key="1">
    <citation type="journal article" date="2018" name="Sci. Rep.">
        <title>Genomic signatures of local adaptation to the degree of environmental predictability in rotifers.</title>
        <authorList>
            <person name="Franch-Gras L."/>
            <person name="Hahn C."/>
            <person name="Garcia-Roger E.M."/>
            <person name="Carmona M.J."/>
            <person name="Serra M."/>
            <person name="Gomez A."/>
        </authorList>
    </citation>
    <scope>NUCLEOTIDE SEQUENCE [LARGE SCALE GENOMIC DNA]</scope>
    <source>
        <strain evidence="17">HYR1</strain>
    </source>
</reference>
<dbReference type="GO" id="GO:0046872">
    <property type="term" value="F:metal ion binding"/>
    <property type="evidence" value="ECO:0007669"/>
    <property type="project" value="UniProtKB-KW"/>
</dbReference>
<proteinExistence type="predicted"/>
<dbReference type="EMBL" id="REGN01003261">
    <property type="protein sequence ID" value="RNA23552.1"/>
    <property type="molecule type" value="Genomic_DNA"/>
</dbReference>
<dbReference type="GO" id="GO:0005886">
    <property type="term" value="C:plasma membrane"/>
    <property type="evidence" value="ECO:0007669"/>
    <property type="project" value="UniProtKB-SubCell"/>
</dbReference>
<protein>
    <recommendedName>
        <fullName evidence="14">sn-1-specific diacylglycerol lipase</fullName>
        <ecNumber evidence="14">3.1.1.116</ecNumber>
    </recommendedName>
</protein>
<feature type="domain" description="Fungal lipase-type" evidence="16">
    <location>
        <begin position="360"/>
        <end position="491"/>
    </location>
</feature>
<gene>
    <name evidence="17" type="ORF">BpHYR1_005163</name>
</gene>
<comment type="caution">
    <text evidence="17">The sequence shown here is derived from an EMBL/GenBank/DDBJ whole genome shotgun (WGS) entry which is preliminary data.</text>
</comment>
<dbReference type="STRING" id="10195.A0A3M7RJ04"/>
<dbReference type="Gene3D" id="3.40.50.1820">
    <property type="entry name" value="alpha/beta hydrolase"/>
    <property type="match status" value="1"/>
</dbReference>
<comment type="cofactor">
    <cofactor evidence="1">
        <name>Ca(2+)</name>
        <dbReference type="ChEBI" id="CHEBI:29108"/>
    </cofactor>
</comment>
<dbReference type="AlphaFoldDB" id="A0A3M7RJ04"/>
<evidence type="ECO:0000259" key="16">
    <source>
        <dbReference type="Pfam" id="PF01764"/>
    </source>
</evidence>
<evidence type="ECO:0000256" key="9">
    <source>
        <dbReference type="ARBA" id="ARBA00022963"/>
    </source>
</evidence>
<dbReference type="PANTHER" id="PTHR45792">
    <property type="entry name" value="DIACYLGLYCEROL LIPASE HOMOLOG-RELATED"/>
    <property type="match status" value="1"/>
</dbReference>
<feature type="transmembrane region" description="Helical" evidence="15">
    <location>
        <begin position="85"/>
        <end position="105"/>
    </location>
</feature>
<evidence type="ECO:0000256" key="10">
    <source>
        <dbReference type="ARBA" id="ARBA00022989"/>
    </source>
</evidence>
<feature type="non-terminal residue" evidence="17">
    <location>
        <position position="1"/>
    </location>
</feature>
<evidence type="ECO:0000256" key="13">
    <source>
        <dbReference type="ARBA" id="ARBA00024531"/>
    </source>
</evidence>
<dbReference type="PANTHER" id="PTHR45792:SF8">
    <property type="entry name" value="DIACYLGLYCEROL LIPASE-ALPHA"/>
    <property type="match status" value="1"/>
</dbReference>
<dbReference type="GO" id="GO:0016298">
    <property type="term" value="F:lipase activity"/>
    <property type="evidence" value="ECO:0007669"/>
    <property type="project" value="TreeGrafter"/>
</dbReference>
<keyword evidence="10 15" id="KW-1133">Transmembrane helix</keyword>
<dbReference type="GO" id="GO:0046340">
    <property type="term" value="P:diacylglycerol catabolic process"/>
    <property type="evidence" value="ECO:0007669"/>
    <property type="project" value="TreeGrafter"/>
</dbReference>
<keyword evidence="11" id="KW-0443">Lipid metabolism</keyword>
<name>A0A3M7RJ04_BRAPC</name>
<keyword evidence="5 15" id="KW-0812">Transmembrane</keyword>
<evidence type="ECO:0000313" key="17">
    <source>
        <dbReference type="EMBL" id="RNA23552.1"/>
    </source>
</evidence>
<feature type="transmembrane region" description="Helical" evidence="15">
    <location>
        <begin position="41"/>
        <end position="65"/>
    </location>
</feature>
<comment type="subcellular location">
    <subcellularLocation>
        <location evidence="2">Cell membrane</location>
        <topology evidence="2">Multi-pass membrane protein</topology>
    </subcellularLocation>
</comment>
<evidence type="ECO:0000256" key="15">
    <source>
        <dbReference type="SAM" id="Phobius"/>
    </source>
</evidence>
<evidence type="ECO:0000256" key="7">
    <source>
        <dbReference type="ARBA" id="ARBA00022801"/>
    </source>
</evidence>
<evidence type="ECO:0000256" key="3">
    <source>
        <dbReference type="ARBA" id="ARBA00022475"/>
    </source>
</evidence>
<comment type="catalytic activity">
    <reaction evidence="13">
        <text>a 1,2-diacyl-sn-glycerol + H2O = a 2-acylglycerol + a fatty acid + H(+)</text>
        <dbReference type="Rhea" id="RHEA:33275"/>
        <dbReference type="ChEBI" id="CHEBI:15377"/>
        <dbReference type="ChEBI" id="CHEBI:15378"/>
        <dbReference type="ChEBI" id="CHEBI:17389"/>
        <dbReference type="ChEBI" id="CHEBI:17815"/>
        <dbReference type="ChEBI" id="CHEBI:28868"/>
        <dbReference type="EC" id="3.1.1.116"/>
    </reaction>
    <physiologicalReaction direction="left-to-right" evidence="13">
        <dbReference type="Rhea" id="RHEA:33276"/>
    </physiologicalReaction>
</comment>
<evidence type="ECO:0000313" key="18">
    <source>
        <dbReference type="Proteomes" id="UP000276133"/>
    </source>
</evidence>
<organism evidence="17 18">
    <name type="scientific">Brachionus plicatilis</name>
    <name type="common">Marine rotifer</name>
    <name type="synonym">Brachionus muelleri</name>
    <dbReference type="NCBI Taxonomy" id="10195"/>
    <lineage>
        <taxon>Eukaryota</taxon>
        <taxon>Metazoa</taxon>
        <taxon>Spiralia</taxon>
        <taxon>Gnathifera</taxon>
        <taxon>Rotifera</taxon>
        <taxon>Eurotatoria</taxon>
        <taxon>Monogononta</taxon>
        <taxon>Pseudotrocha</taxon>
        <taxon>Ploima</taxon>
        <taxon>Brachionidae</taxon>
        <taxon>Brachionus</taxon>
    </lineage>
</organism>
<keyword evidence="12 15" id="KW-0472">Membrane</keyword>
<sequence>SDDLFYPGLYELIGRSCWFLPQLVYYIKFQQEFQCAEIDLLHLYYIGFMCLIMCIIIVQLVIVVISSLGTITNTEPRARIKKYLYMRIALMCAEMVWSFIGIVWLAKINWSACSKLINFGVFANIIFCWIAFGFIVAILVVLFDPISHLPEHDVTTKRHVLYTRLKSLFCFCCCVNSGNSRNQHYENSYRQISAILEMMFRGGNLTPSDVLAGIVLLSNKEKDQFRRETKIQRQYQLNRLSRPDEHHLAQWMSINTAAYFIKYAVATYSWPYYIYMNNLRGFRELCCFECCLGDSSVHALDTDEFAGGFIRGDTKSQRNWRAFKFLSKVKDCDLVYANFTNDLFFVPFCVLVDHVKKTVVITIRGTLSLRDVITDITAECEYFDIDDLRNQPCHVGIHNTAVNILNELKSLALLEKAFEKNPDYDLLVTGHSLGAGTAVILALKLKAQYENIKCIAYSPPGGLISTALADYTKSFVMSVVLGDDIVPRLSLRSVHNLKADILKVLHACNLPKYKIAWKYSVGFIWNCDEDQSEMDDDLVSDDGNESDCDPLVNSISSGDSSKMLLENAKPQSKLVEVAIEAASTAKQLISDLDRQEKKKVTLEVKQMMNTVYETYPELQLPGNILYIYRVGARSRKRSQVGYMCSKVVCCLCNLGSMNQINDSHFDSRWASRDEFRKILITKRILIDHFPNALEHSLKYFYSNQTFLA</sequence>